<reference evidence="2 3" key="1">
    <citation type="submission" date="2019-05" db="EMBL/GenBank/DDBJ databases">
        <title>Flagellimonas sp. AsT0115, sp. nov., isolated from a marine red algae, Asparagopsis taxiformis.</title>
        <authorList>
            <person name="Kim J."/>
            <person name="Jeong S.E."/>
            <person name="Jeon C.O."/>
        </authorList>
    </citation>
    <scope>NUCLEOTIDE SEQUENCE [LARGE SCALE GENOMIC DNA]</scope>
    <source>
        <strain evidence="2 3">AsT0115</strain>
    </source>
</reference>
<dbReference type="Pfam" id="PF00248">
    <property type="entry name" value="Aldo_ket_red"/>
    <property type="match status" value="1"/>
</dbReference>
<dbReference type="Proteomes" id="UP000751614">
    <property type="component" value="Unassembled WGS sequence"/>
</dbReference>
<proteinExistence type="predicted"/>
<evidence type="ECO:0000313" key="2">
    <source>
        <dbReference type="EMBL" id="TMU54607.1"/>
    </source>
</evidence>
<dbReference type="RefSeq" id="WP_138835951.1">
    <property type="nucleotide sequence ID" value="NZ_VCNI01000002.1"/>
</dbReference>
<name>A0ABY2WJ87_9FLAO</name>
<keyword evidence="3" id="KW-1185">Reference proteome</keyword>
<dbReference type="CDD" id="cd19086">
    <property type="entry name" value="AKR_AKR11C1"/>
    <property type="match status" value="1"/>
</dbReference>
<dbReference type="Gene3D" id="3.20.20.100">
    <property type="entry name" value="NADP-dependent oxidoreductase domain"/>
    <property type="match status" value="1"/>
</dbReference>
<dbReference type="PANTHER" id="PTHR43312:SF1">
    <property type="entry name" value="NADP-DEPENDENT OXIDOREDUCTASE DOMAIN-CONTAINING PROTEIN"/>
    <property type="match status" value="1"/>
</dbReference>
<evidence type="ECO:0000259" key="1">
    <source>
        <dbReference type="Pfam" id="PF00248"/>
    </source>
</evidence>
<comment type="caution">
    <text evidence="2">The sequence shown here is derived from an EMBL/GenBank/DDBJ whole genome shotgun (WGS) entry which is preliminary data.</text>
</comment>
<dbReference type="SUPFAM" id="SSF51430">
    <property type="entry name" value="NAD(P)-linked oxidoreductase"/>
    <property type="match status" value="1"/>
</dbReference>
<protein>
    <submittedName>
        <fullName evidence="2">Aldo/keto reductase</fullName>
    </submittedName>
</protein>
<sequence length="327" mass="36097">MNTRKLGKNGFDVTEIGLGCWQLGGKNWGTQMDDDAAMEILQAAVDNGIRFFDTADEYGEGQSELLIGKFLRTSNANIKVATKFGKSVRVGNNFNEKILRESVEGSADRLGMKTLDLLQLHCVPKAILEDGEVFDWLRALRKEGKIAHFGASVESVEEAMICLEQEGLLALQVIYNIFRQKITSELLPKAQSKGVGIIVRLPLASGLLTGKFKKDTRFAETDHRNFNQGGKFFNAGETFAGLPFEKGVELANKIKAFCPAEMTMAHLALRWILEHEAVSTVIPGSSSPEQAAANARVSGLDPLSVELMDSLKHFYRNEVHNFIQGVY</sequence>
<dbReference type="EMBL" id="VCNI01000002">
    <property type="protein sequence ID" value="TMU54607.1"/>
    <property type="molecule type" value="Genomic_DNA"/>
</dbReference>
<evidence type="ECO:0000313" key="3">
    <source>
        <dbReference type="Proteomes" id="UP000751614"/>
    </source>
</evidence>
<gene>
    <name evidence="2" type="ORF">FGG15_10370</name>
</gene>
<dbReference type="InterPro" id="IPR023210">
    <property type="entry name" value="NADP_OxRdtase_dom"/>
</dbReference>
<organism evidence="2 3">
    <name type="scientific">Flagellimonas algicola</name>
    <dbReference type="NCBI Taxonomy" id="2583815"/>
    <lineage>
        <taxon>Bacteria</taxon>
        <taxon>Pseudomonadati</taxon>
        <taxon>Bacteroidota</taxon>
        <taxon>Flavobacteriia</taxon>
        <taxon>Flavobacteriales</taxon>
        <taxon>Flavobacteriaceae</taxon>
        <taxon>Flagellimonas</taxon>
    </lineage>
</organism>
<feature type="domain" description="NADP-dependent oxidoreductase" evidence="1">
    <location>
        <begin position="15"/>
        <end position="312"/>
    </location>
</feature>
<dbReference type="PANTHER" id="PTHR43312">
    <property type="entry name" value="D-THREO-ALDOSE 1-DEHYDROGENASE"/>
    <property type="match status" value="1"/>
</dbReference>
<dbReference type="InterPro" id="IPR053135">
    <property type="entry name" value="AKR2_Oxidoreductase"/>
</dbReference>
<accession>A0ABY2WJ87</accession>
<dbReference type="InterPro" id="IPR036812">
    <property type="entry name" value="NAD(P)_OxRdtase_dom_sf"/>
</dbReference>